<accession>A0A557SSA2</accession>
<evidence type="ECO:0000313" key="2">
    <source>
        <dbReference type="Proteomes" id="UP000315289"/>
    </source>
</evidence>
<dbReference type="OrthoDB" id="7318at2157"/>
<organism evidence="1 2">
    <name type="scientific">Candidatus Nitrosocosmicus arcticus</name>
    <dbReference type="NCBI Taxonomy" id="2035267"/>
    <lineage>
        <taxon>Archaea</taxon>
        <taxon>Nitrososphaerota</taxon>
        <taxon>Nitrososphaeria</taxon>
        <taxon>Nitrososphaerales</taxon>
        <taxon>Nitrososphaeraceae</taxon>
        <taxon>Candidatus Nitrosocosmicus</taxon>
    </lineage>
</organism>
<gene>
    <name evidence="1" type="ORF">NARC_150084</name>
</gene>
<comment type="caution">
    <text evidence="1">The sequence shown here is derived from an EMBL/GenBank/DDBJ whole genome shotgun (WGS) entry which is preliminary data.</text>
</comment>
<sequence>MDKDKEYEVVSISDWKRWIIYNLIGEGVHNVLFEDQIRKLSGRHFEENLIFALNNLVDSGLLLKLETNKKRKFIVNYEKLFDAQRILNDNRNWKLSKTSRIEDEKGQYNSNNINQFYAEPEGYSFWFNLEESPRKERSVYNIYHRKTDDLEFAAQIITQKNSKILYLGSLRQNRSIISRLWKACLDLSDENIRGNGDFILQDLQDKERKACGNNRQRGKIALVIFKKLEYVEERGKKGNSTIFRITGRHPPFSKLDDLITT</sequence>
<dbReference type="RefSeq" id="WP_144733774.1">
    <property type="nucleotide sequence ID" value="NZ_ML675590.1"/>
</dbReference>
<name>A0A557SSA2_9ARCH</name>
<protein>
    <submittedName>
        <fullName evidence="1">Uncharacterized protein</fullName>
    </submittedName>
</protein>
<evidence type="ECO:0000313" key="1">
    <source>
        <dbReference type="EMBL" id="TVP39490.1"/>
    </source>
</evidence>
<dbReference type="Proteomes" id="UP000315289">
    <property type="component" value="Unassembled WGS sequence"/>
</dbReference>
<dbReference type="EMBL" id="VOAH01000015">
    <property type="protein sequence ID" value="TVP39490.1"/>
    <property type="molecule type" value="Genomic_DNA"/>
</dbReference>
<keyword evidence="2" id="KW-1185">Reference proteome</keyword>
<proteinExistence type="predicted"/>
<reference evidence="1 2" key="1">
    <citation type="journal article" date="2019" name="Front. Microbiol.">
        <title>Ammonia Oxidation by the Arctic Terrestrial Thaumarchaeote Candidatus Nitrosocosmicus arcticus Is Stimulated by Increasing Temperatures.</title>
        <authorList>
            <person name="Alves R.J.E."/>
            <person name="Kerou M."/>
            <person name="Zappe A."/>
            <person name="Bittner R."/>
            <person name="Abby S.S."/>
            <person name="Schmidt H.A."/>
            <person name="Pfeifer K."/>
            <person name="Schleper C."/>
        </authorList>
    </citation>
    <scope>NUCLEOTIDE SEQUENCE [LARGE SCALE GENOMIC DNA]</scope>
    <source>
        <strain evidence="1 2">Kfb</strain>
    </source>
</reference>
<dbReference type="AlphaFoldDB" id="A0A557SSA2"/>